<dbReference type="GO" id="GO:0016020">
    <property type="term" value="C:membrane"/>
    <property type="evidence" value="ECO:0007669"/>
    <property type="project" value="TreeGrafter"/>
</dbReference>
<dbReference type="PANTHER" id="PTHR23169:SF25">
    <property type="entry name" value="MICROTUBULE-ACTIN CROSS-LINKING FACTOR 1, ISOFORMS 1_2_3_4_5"/>
    <property type="match status" value="1"/>
</dbReference>
<dbReference type="InterPro" id="IPR043197">
    <property type="entry name" value="Plakin"/>
</dbReference>
<dbReference type="InterPro" id="IPR002017">
    <property type="entry name" value="Spectrin_repeat"/>
</dbReference>
<organism evidence="1 3">
    <name type="scientific">Acipenser oxyrinchus oxyrinchus</name>
    <dbReference type="NCBI Taxonomy" id="40147"/>
    <lineage>
        <taxon>Eukaryota</taxon>
        <taxon>Metazoa</taxon>
        <taxon>Chordata</taxon>
        <taxon>Craniata</taxon>
        <taxon>Vertebrata</taxon>
        <taxon>Euteleostomi</taxon>
        <taxon>Actinopterygii</taxon>
        <taxon>Chondrostei</taxon>
        <taxon>Acipenseriformes</taxon>
        <taxon>Acipenseridae</taxon>
        <taxon>Acipenser</taxon>
    </lineage>
</organism>
<evidence type="ECO:0000313" key="1">
    <source>
        <dbReference type="EMBL" id="KAK1153104.1"/>
    </source>
</evidence>
<dbReference type="GO" id="GO:0032886">
    <property type="term" value="P:regulation of microtubule-based process"/>
    <property type="evidence" value="ECO:0007669"/>
    <property type="project" value="TreeGrafter"/>
</dbReference>
<gene>
    <name evidence="1" type="primary">MACF1</name>
    <name evidence="2" type="ORF">AOXY_G25845</name>
    <name evidence="1" type="ORF">AOXY_G30445</name>
</gene>
<dbReference type="Pfam" id="PF00435">
    <property type="entry name" value="Spectrin"/>
    <property type="match status" value="1"/>
</dbReference>
<dbReference type="GO" id="GO:0015629">
    <property type="term" value="C:actin cytoskeleton"/>
    <property type="evidence" value="ECO:0007669"/>
    <property type="project" value="TreeGrafter"/>
</dbReference>
<evidence type="ECO:0000313" key="3">
    <source>
        <dbReference type="Proteomes" id="UP001230051"/>
    </source>
</evidence>
<dbReference type="GO" id="GO:0005737">
    <property type="term" value="C:cytoplasm"/>
    <property type="evidence" value="ECO:0007669"/>
    <property type="project" value="TreeGrafter"/>
</dbReference>
<dbReference type="GO" id="GO:0005198">
    <property type="term" value="F:structural molecule activity"/>
    <property type="evidence" value="ECO:0007669"/>
    <property type="project" value="TreeGrafter"/>
</dbReference>
<dbReference type="SMART" id="SM00150">
    <property type="entry name" value="SPEC"/>
    <property type="match status" value="1"/>
</dbReference>
<dbReference type="GO" id="GO:0042060">
    <property type="term" value="P:wound healing"/>
    <property type="evidence" value="ECO:0007669"/>
    <property type="project" value="TreeGrafter"/>
</dbReference>
<dbReference type="GO" id="GO:0005874">
    <property type="term" value="C:microtubule"/>
    <property type="evidence" value="ECO:0007669"/>
    <property type="project" value="TreeGrafter"/>
</dbReference>
<dbReference type="Gene3D" id="1.20.58.60">
    <property type="match status" value="2"/>
</dbReference>
<dbReference type="EMBL" id="JAGXEW010000027">
    <property type="protein sequence ID" value="KAK1156789.1"/>
    <property type="molecule type" value="Genomic_DNA"/>
</dbReference>
<dbReference type="AlphaFoldDB" id="A0AAD8CK99"/>
<dbReference type="Proteomes" id="UP001230051">
    <property type="component" value="Unassembled WGS sequence"/>
</dbReference>
<dbReference type="FunFam" id="1.20.58.60:FF:000014">
    <property type="entry name" value="microtubule-actin cross-linking factor 1"/>
    <property type="match status" value="1"/>
</dbReference>
<proteinExistence type="predicted"/>
<dbReference type="GO" id="GO:0051893">
    <property type="term" value="P:regulation of focal adhesion assembly"/>
    <property type="evidence" value="ECO:0007669"/>
    <property type="project" value="TreeGrafter"/>
</dbReference>
<dbReference type="PANTHER" id="PTHR23169">
    <property type="entry name" value="ENVOPLAKIN"/>
    <property type="match status" value="1"/>
</dbReference>
<dbReference type="GO" id="GO:0045104">
    <property type="term" value="P:intermediate filament cytoskeleton organization"/>
    <property type="evidence" value="ECO:0007669"/>
    <property type="project" value="InterPro"/>
</dbReference>
<dbReference type="EMBL" id="JAGXEW010000043">
    <property type="protein sequence ID" value="KAK1153104.1"/>
    <property type="molecule type" value="Genomic_DNA"/>
</dbReference>
<protein>
    <submittedName>
        <fullName evidence="1">Microtubule-actin cross-linking factor 1-like</fullName>
    </submittedName>
</protein>
<reference evidence="1" key="1">
    <citation type="submission" date="2022-02" db="EMBL/GenBank/DDBJ databases">
        <title>Atlantic sturgeon de novo genome assembly.</title>
        <authorList>
            <person name="Stock M."/>
            <person name="Klopp C."/>
            <person name="Guiguen Y."/>
            <person name="Cabau C."/>
            <person name="Parinello H."/>
            <person name="Santidrian Yebra-Pimentel E."/>
            <person name="Kuhl H."/>
            <person name="Dirks R.P."/>
            <person name="Guessner J."/>
            <person name="Wuertz S."/>
            <person name="Du K."/>
            <person name="Schartl M."/>
        </authorList>
    </citation>
    <scope>NUCLEOTIDE SEQUENCE</scope>
    <source>
        <strain evidence="1">STURGEONOMICS-FGT-2020</strain>
        <tissue evidence="1">Whole blood</tissue>
    </source>
</reference>
<evidence type="ECO:0000313" key="2">
    <source>
        <dbReference type="EMBL" id="KAK1156789.1"/>
    </source>
</evidence>
<keyword evidence="3" id="KW-1185">Reference proteome</keyword>
<name>A0AAD8CK99_ACIOX</name>
<dbReference type="GO" id="GO:0045296">
    <property type="term" value="F:cadherin binding"/>
    <property type="evidence" value="ECO:0007669"/>
    <property type="project" value="TreeGrafter"/>
</dbReference>
<accession>A0AAD8CK99</accession>
<comment type="caution">
    <text evidence="1">The sequence shown here is derived from an EMBL/GenBank/DDBJ whole genome shotgun (WGS) entry which is preliminary data.</text>
</comment>
<dbReference type="GO" id="GO:0005882">
    <property type="term" value="C:intermediate filament"/>
    <property type="evidence" value="ECO:0007669"/>
    <property type="project" value="TreeGrafter"/>
</dbReference>
<dbReference type="InterPro" id="IPR018159">
    <property type="entry name" value="Spectrin/alpha-actinin"/>
</dbReference>
<sequence>MFDYLDNAVIRLCDMSPVGTDLSTIKQQIEELKLYKVDVYQQQIDMERLNHQGELMLKKATDDTDRVITQEPLTELRHLWDNLGEKIIHRQHKLEGALLALGQFQHALSELQSWLTHTTEMLDAQRPISTDPKAIEIELAKHHVSRLPQGTR</sequence>
<dbReference type="SUPFAM" id="SSF46966">
    <property type="entry name" value="Spectrin repeat"/>
    <property type="match status" value="1"/>
</dbReference>